<reference evidence="1 2" key="1">
    <citation type="submission" date="2016-10" db="EMBL/GenBank/DDBJ databases">
        <authorList>
            <person name="de Groot N.N."/>
        </authorList>
    </citation>
    <scope>NUCLEOTIDE SEQUENCE [LARGE SCALE GENOMIC DNA]</scope>
    <source>
        <strain evidence="1 2">DSM 22489</strain>
    </source>
</reference>
<evidence type="ECO:0000313" key="1">
    <source>
        <dbReference type="EMBL" id="SEF98217.1"/>
    </source>
</evidence>
<dbReference type="AlphaFoldDB" id="A0A1H5WHB7"/>
<dbReference type="CDD" id="cd03801">
    <property type="entry name" value="GT4_PimA-like"/>
    <property type="match status" value="1"/>
</dbReference>
<sequence>MERRVKVLLMAYECSPYRGSEWAVGWGRLLEGARAAELHVITSESNFAALQRADSEGLLPAGVRYYTPTPDAALRKMEQKPALFAYNYTAYHHWQKLAFELARSLHATEKFDLVHQVNVCTFREPGYTWQLDIPYLWGPVGGTQNFPFSFLSMLHPVEAIKEFMRAVSNECSLRFKGRVRAAARHAAMIIGANSTNQRDYERVFQRDVGLLLETGLRTVIEPDRSRFQSRVDDKRAGRSARPIKLLWSGEFQTRKALPILLRALARLEEEDVRWELDILGNGPMWTSWIAETGRLGLLSMVREPVALAPSAGPGTPPVLPEETLGRQARGQRQLEQARAAGRNIVHFLGRLPFQEAVAKMNEAEVFCFTSLRDTSGNVVLEALAAGVPVVCFDHQGAADMVSDDSGVLLPVVSPSAAVTDWAATLRELVDDPEYLLELSEGTTEQARKFLWSTNGDRINEIYRELASRHA</sequence>
<dbReference type="Gene3D" id="3.40.50.2000">
    <property type="entry name" value="Glycogen Phosphorylase B"/>
    <property type="match status" value="4"/>
</dbReference>
<accession>A0A1H5WHB7</accession>
<dbReference type="GO" id="GO:0016740">
    <property type="term" value="F:transferase activity"/>
    <property type="evidence" value="ECO:0007669"/>
    <property type="project" value="UniProtKB-KW"/>
</dbReference>
<proteinExistence type="predicted"/>
<organism evidence="1 2">
    <name type="scientific">Bryocella elongata</name>
    <dbReference type="NCBI Taxonomy" id="863522"/>
    <lineage>
        <taxon>Bacteria</taxon>
        <taxon>Pseudomonadati</taxon>
        <taxon>Acidobacteriota</taxon>
        <taxon>Terriglobia</taxon>
        <taxon>Terriglobales</taxon>
        <taxon>Acidobacteriaceae</taxon>
        <taxon>Bryocella</taxon>
    </lineage>
</organism>
<dbReference type="SUPFAM" id="SSF53756">
    <property type="entry name" value="UDP-Glycosyltransferase/glycogen phosphorylase"/>
    <property type="match status" value="1"/>
</dbReference>
<evidence type="ECO:0000313" key="2">
    <source>
        <dbReference type="Proteomes" id="UP000236728"/>
    </source>
</evidence>
<protein>
    <submittedName>
        <fullName evidence="1">Glycosyltransferase involved in cell wall bisynthesis</fullName>
    </submittedName>
</protein>
<dbReference type="Proteomes" id="UP000236728">
    <property type="component" value="Unassembled WGS sequence"/>
</dbReference>
<dbReference type="PANTHER" id="PTHR12526">
    <property type="entry name" value="GLYCOSYLTRANSFERASE"/>
    <property type="match status" value="1"/>
</dbReference>
<dbReference type="Pfam" id="PF13692">
    <property type="entry name" value="Glyco_trans_1_4"/>
    <property type="match status" value="1"/>
</dbReference>
<name>A0A1H5WHB7_9BACT</name>
<dbReference type="PANTHER" id="PTHR12526:SF630">
    <property type="entry name" value="GLYCOSYLTRANSFERASE"/>
    <property type="match status" value="1"/>
</dbReference>
<dbReference type="EMBL" id="FNVA01000002">
    <property type="protein sequence ID" value="SEF98217.1"/>
    <property type="molecule type" value="Genomic_DNA"/>
</dbReference>
<keyword evidence="2" id="KW-1185">Reference proteome</keyword>
<gene>
    <name evidence="1" type="ORF">SAMN05421819_1558</name>
</gene>
<keyword evidence="1" id="KW-0808">Transferase</keyword>